<evidence type="ECO:0000256" key="2">
    <source>
        <dbReference type="SAM" id="MobiDB-lite"/>
    </source>
</evidence>
<reference evidence="3 4" key="1">
    <citation type="journal article" date="2018" name="Science">
        <title>The opium poppy genome and morphinan production.</title>
        <authorList>
            <person name="Guo L."/>
            <person name="Winzer T."/>
            <person name="Yang X."/>
            <person name="Li Y."/>
            <person name="Ning Z."/>
            <person name="He Z."/>
            <person name="Teodor R."/>
            <person name="Lu Y."/>
            <person name="Bowser T.A."/>
            <person name="Graham I.A."/>
            <person name="Ye K."/>
        </authorList>
    </citation>
    <scope>NUCLEOTIDE SEQUENCE [LARGE SCALE GENOMIC DNA]</scope>
    <source>
        <strain evidence="4">cv. HN1</strain>
        <tissue evidence="3">Leaves</tissue>
    </source>
</reference>
<protein>
    <submittedName>
        <fullName evidence="3">Uncharacterized protein</fullName>
    </submittedName>
</protein>
<evidence type="ECO:0000313" key="3">
    <source>
        <dbReference type="EMBL" id="RZC84665.1"/>
    </source>
</evidence>
<accession>A0A4Y7LKK6</accession>
<dbReference type="Proteomes" id="UP000316621">
    <property type="component" value="Chromosome 11"/>
</dbReference>
<evidence type="ECO:0000313" key="4">
    <source>
        <dbReference type="Proteomes" id="UP000316621"/>
    </source>
</evidence>
<dbReference type="AlphaFoldDB" id="A0A4Y7LKK6"/>
<feature type="compositionally biased region" description="Acidic residues" evidence="2">
    <location>
        <begin position="293"/>
        <end position="319"/>
    </location>
</feature>
<dbReference type="EMBL" id="CM010725">
    <property type="protein sequence ID" value="RZC84665.1"/>
    <property type="molecule type" value="Genomic_DNA"/>
</dbReference>
<keyword evidence="4" id="KW-1185">Reference proteome</keyword>
<evidence type="ECO:0000256" key="1">
    <source>
        <dbReference type="SAM" id="Coils"/>
    </source>
</evidence>
<dbReference type="Gramene" id="RZC84665">
    <property type="protein sequence ID" value="RZC84665"/>
    <property type="gene ID" value="C5167_047449"/>
</dbReference>
<feature type="region of interest" description="Disordered" evidence="2">
    <location>
        <begin position="284"/>
        <end position="319"/>
    </location>
</feature>
<name>A0A4Y7LKK6_PAPSO</name>
<sequence>MAPAGKKMEIEFNRLKTEFNQRGYELSLPPSYNFASKLNLDLIKSDQWNNRKIIVALGQLQFLPIPLYNPEIPLFYRILADDRFARGIFQLIGDAIRIPLEYARRAVGLGNSYPDEVRKEDHRDKIIDPAEYTLDNFFNNYYVVVMKSNVTKWAVRIRRVDGSVEEGSFVSGKAEDGSDNPLPEDFPLYQPWEFKLLEYEEKKVAKEKEYQKKIAELETGLAAKEEESSARNSKYQQLKENWFNLVQNNSNDANRSREAVVKRVCLENGIPLSKYSFPIIPENVPIPDIQVTDGEEDSEEDFEEETSNSETERNEEDEN</sequence>
<keyword evidence="1" id="KW-0175">Coiled coil</keyword>
<gene>
    <name evidence="3" type="ORF">C5167_047449</name>
</gene>
<organism evidence="3 4">
    <name type="scientific">Papaver somniferum</name>
    <name type="common">Opium poppy</name>
    <dbReference type="NCBI Taxonomy" id="3469"/>
    <lineage>
        <taxon>Eukaryota</taxon>
        <taxon>Viridiplantae</taxon>
        <taxon>Streptophyta</taxon>
        <taxon>Embryophyta</taxon>
        <taxon>Tracheophyta</taxon>
        <taxon>Spermatophyta</taxon>
        <taxon>Magnoliopsida</taxon>
        <taxon>Ranunculales</taxon>
        <taxon>Papaveraceae</taxon>
        <taxon>Papaveroideae</taxon>
        <taxon>Papaver</taxon>
    </lineage>
</organism>
<proteinExistence type="predicted"/>
<feature type="coiled-coil region" evidence="1">
    <location>
        <begin position="196"/>
        <end position="241"/>
    </location>
</feature>